<feature type="domain" description="Methionyl/Valyl/Leucyl/Isoleucyl-tRNA synthetase anticodon-binding" evidence="12">
    <location>
        <begin position="698"/>
        <end position="816"/>
    </location>
</feature>
<dbReference type="InterPro" id="IPR001412">
    <property type="entry name" value="aa-tRNA-synth_I_CS"/>
</dbReference>
<dbReference type="InterPro" id="IPR002300">
    <property type="entry name" value="aa-tRNA-synth_Ia"/>
</dbReference>
<comment type="similarity">
    <text evidence="1 9 10">Belongs to the class-I aminoacyl-tRNA synthetase family.</text>
</comment>
<dbReference type="Pfam" id="PF08264">
    <property type="entry name" value="Anticodon_1"/>
    <property type="match status" value="1"/>
</dbReference>
<dbReference type="CDD" id="cd07958">
    <property type="entry name" value="Anticodon_Ia_Leu_BEm"/>
    <property type="match status" value="1"/>
</dbReference>
<dbReference type="FunFam" id="1.10.730.10:FF:000002">
    <property type="entry name" value="Leucine--tRNA ligase"/>
    <property type="match status" value="1"/>
</dbReference>
<evidence type="ECO:0000256" key="1">
    <source>
        <dbReference type="ARBA" id="ARBA00005594"/>
    </source>
</evidence>
<reference evidence="15" key="1">
    <citation type="journal article" date="2020" name="mSystems">
        <title>Genome- and Community-Level Interaction Insights into Carbon Utilization and Element Cycling Functions of Hydrothermarchaeota in Hydrothermal Sediment.</title>
        <authorList>
            <person name="Zhou Z."/>
            <person name="Liu Y."/>
            <person name="Xu W."/>
            <person name="Pan J."/>
            <person name="Luo Z.H."/>
            <person name="Li M."/>
        </authorList>
    </citation>
    <scope>NUCLEOTIDE SEQUENCE [LARGE SCALE GENOMIC DNA]</scope>
    <source>
        <strain evidence="15">SpSt-69</strain>
    </source>
</reference>
<dbReference type="Pfam" id="PF13603">
    <property type="entry name" value="tRNA-synt_1_2"/>
    <property type="match status" value="1"/>
</dbReference>
<evidence type="ECO:0000259" key="13">
    <source>
        <dbReference type="Pfam" id="PF09334"/>
    </source>
</evidence>
<dbReference type="Pfam" id="PF00133">
    <property type="entry name" value="tRNA-synt_1"/>
    <property type="match status" value="1"/>
</dbReference>
<comment type="catalytic activity">
    <reaction evidence="8 9">
        <text>tRNA(Leu) + L-leucine + ATP = L-leucyl-tRNA(Leu) + AMP + diphosphate</text>
        <dbReference type="Rhea" id="RHEA:11688"/>
        <dbReference type="Rhea" id="RHEA-COMP:9613"/>
        <dbReference type="Rhea" id="RHEA-COMP:9622"/>
        <dbReference type="ChEBI" id="CHEBI:30616"/>
        <dbReference type="ChEBI" id="CHEBI:33019"/>
        <dbReference type="ChEBI" id="CHEBI:57427"/>
        <dbReference type="ChEBI" id="CHEBI:78442"/>
        <dbReference type="ChEBI" id="CHEBI:78494"/>
        <dbReference type="ChEBI" id="CHEBI:456215"/>
        <dbReference type="EC" id="6.1.1.4"/>
    </reaction>
</comment>
<dbReference type="Gene3D" id="3.40.50.620">
    <property type="entry name" value="HUPs"/>
    <property type="match status" value="2"/>
</dbReference>
<comment type="subcellular location">
    <subcellularLocation>
        <location evidence="9">Cytoplasm</location>
    </subcellularLocation>
</comment>
<feature type="domain" description="Aminoacyl-tRNA synthetase class Ia" evidence="11">
    <location>
        <begin position="422"/>
        <end position="578"/>
    </location>
</feature>
<keyword evidence="2 9" id="KW-0963">Cytoplasm</keyword>
<dbReference type="InterPro" id="IPR009008">
    <property type="entry name" value="Val/Leu/Ile-tRNA-synth_edit"/>
</dbReference>
<dbReference type="HAMAP" id="MF_00049_B">
    <property type="entry name" value="Leu_tRNA_synth_B"/>
    <property type="match status" value="1"/>
</dbReference>
<feature type="domain" description="Methionyl/Leucyl tRNA synthetase" evidence="13">
    <location>
        <begin position="36"/>
        <end position="180"/>
    </location>
</feature>
<dbReference type="NCBIfam" id="TIGR00396">
    <property type="entry name" value="leuS_bact"/>
    <property type="match status" value="1"/>
</dbReference>
<dbReference type="GO" id="GO:0006429">
    <property type="term" value="P:leucyl-tRNA aminoacylation"/>
    <property type="evidence" value="ECO:0007669"/>
    <property type="project" value="UniProtKB-UniRule"/>
</dbReference>
<evidence type="ECO:0000256" key="7">
    <source>
        <dbReference type="ARBA" id="ARBA00023146"/>
    </source>
</evidence>
<evidence type="ECO:0000256" key="10">
    <source>
        <dbReference type="RuleBase" id="RU363035"/>
    </source>
</evidence>
<dbReference type="SUPFAM" id="SSF52374">
    <property type="entry name" value="Nucleotidylyl transferase"/>
    <property type="match status" value="1"/>
</dbReference>
<evidence type="ECO:0000259" key="11">
    <source>
        <dbReference type="Pfam" id="PF00133"/>
    </source>
</evidence>
<evidence type="ECO:0000256" key="3">
    <source>
        <dbReference type="ARBA" id="ARBA00022598"/>
    </source>
</evidence>
<dbReference type="InterPro" id="IPR013155">
    <property type="entry name" value="M/V/L/I-tRNA-synth_anticd-bd"/>
</dbReference>
<feature type="short sequence motif" description="'HIGH' region" evidence="9">
    <location>
        <begin position="41"/>
        <end position="51"/>
    </location>
</feature>
<dbReference type="Pfam" id="PF09334">
    <property type="entry name" value="tRNA-synt_1g"/>
    <property type="match status" value="1"/>
</dbReference>
<organism evidence="15">
    <name type="scientific">candidate division WOR-3 bacterium</name>
    <dbReference type="NCBI Taxonomy" id="2052148"/>
    <lineage>
        <taxon>Bacteria</taxon>
        <taxon>Bacteria division WOR-3</taxon>
    </lineage>
</organism>
<name>A0A7V3ZYT2_UNCW3</name>
<accession>A0A7V3ZYT2</accession>
<keyword evidence="3 9" id="KW-0436">Ligase</keyword>
<dbReference type="FunFam" id="3.40.50.620:FF:000003">
    <property type="entry name" value="Leucine--tRNA ligase"/>
    <property type="match status" value="1"/>
</dbReference>
<evidence type="ECO:0000256" key="9">
    <source>
        <dbReference type="HAMAP-Rule" id="MF_00049"/>
    </source>
</evidence>
<dbReference type="Gene3D" id="1.10.730.10">
    <property type="entry name" value="Isoleucyl-tRNA Synthetase, Domain 1"/>
    <property type="match status" value="1"/>
</dbReference>
<dbReference type="CDD" id="cd00812">
    <property type="entry name" value="LeuRS_core"/>
    <property type="match status" value="1"/>
</dbReference>
<keyword evidence="6 9" id="KW-0648">Protein biosynthesis</keyword>
<dbReference type="PRINTS" id="PR00985">
    <property type="entry name" value="TRNASYNTHLEU"/>
</dbReference>
<dbReference type="GO" id="GO:0005829">
    <property type="term" value="C:cytosol"/>
    <property type="evidence" value="ECO:0007669"/>
    <property type="project" value="TreeGrafter"/>
</dbReference>
<dbReference type="GO" id="GO:0005524">
    <property type="term" value="F:ATP binding"/>
    <property type="evidence" value="ECO:0007669"/>
    <property type="project" value="UniProtKB-UniRule"/>
</dbReference>
<dbReference type="GO" id="GO:0002161">
    <property type="term" value="F:aminoacyl-tRNA deacylase activity"/>
    <property type="evidence" value="ECO:0007669"/>
    <property type="project" value="InterPro"/>
</dbReference>
<keyword evidence="5 9" id="KW-0067">ATP-binding</keyword>
<comment type="caution">
    <text evidence="9">Lacks conserved residue(s) required for the propagation of feature annotation.</text>
</comment>
<dbReference type="EMBL" id="DTDJ01000047">
    <property type="protein sequence ID" value="HGL18137.1"/>
    <property type="molecule type" value="Genomic_DNA"/>
</dbReference>
<dbReference type="SUPFAM" id="SSF47323">
    <property type="entry name" value="Anticodon-binding domain of a subclass of class I aminoacyl-tRNA synthetases"/>
    <property type="match status" value="1"/>
</dbReference>
<dbReference type="SUPFAM" id="SSF50677">
    <property type="entry name" value="ValRS/IleRS/LeuRS editing domain"/>
    <property type="match status" value="1"/>
</dbReference>
<dbReference type="GO" id="GO:0004823">
    <property type="term" value="F:leucine-tRNA ligase activity"/>
    <property type="evidence" value="ECO:0007669"/>
    <property type="project" value="UniProtKB-UniRule"/>
</dbReference>
<dbReference type="InterPro" id="IPR015413">
    <property type="entry name" value="Methionyl/Leucyl_tRNA_Synth"/>
</dbReference>
<evidence type="ECO:0000256" key="8">
    <source>
        <dbReference type="ARBA" id="ARBA00047469"/>
    </source>
</evidence>
<keyword evidence="4 9" id="KW-0547">Nucleotide-binding</keyword>
<evidence type="ECO:0000259" key="14">
    <source>
        <dbReference type="Pfam" id="PF13603"/>
    </source>
</evidence>
<evidence type="ECO:0000313" key="15">
    <source>
        <dbReference type="EMBL" id="HGL18137.1"/>
    </source>
</evidence>
<dbReference type="InterPro" id="IPR002302">
    <property type="entry name" value="Leu-tRNA-ligase"/>
</dbReference>
<evidence type="ECO:0000256" key="6">
    <source>
        <dbReference type="ARBA" id="ARBA00022917"/>
    </source>
</evidence>
<keyword evidence="7 9" id="KW-0030">Aminoacyl-tRNA synthetase</keyword>
<feature type="binding site" evidence="9">
    <location>
        <position position="617"/>
    </location>
    <ligand>
        <name>ATP</name>
        <dbReference type="ChEBI" id="CHEBI:30616"/>
    </ligand>
</feature>
<evidence type="ECO:0000256" key="5">
    <source>
        <dbReference type="ARBA" id="ARBA00022840"/>
    </source>
</evidence>
<dbReference type="PROSITE" id="PS00178">
    <property type="entry name" value="AA_TRNA_LIGASE_I"/>
    <property type="match status" value="1"/>
</dbReference>
<dbReference type="PANTHER" id="PTHR43740">
    <property type="entry name" value="LEUCYL-TRNA SYNTHETASE"/>
    <property type="match status" value="1"/>
</dbReference>
<gene>
    <name evidence="9" type="primary">leuS</name>
    <name evidence="15" type="ORF">ENU66_07410</name>
</gene>
<dbReference type="InterPro" id="IPR009080">
    <property type="entry name" value="tRNAsynth_Ia_anticodon-bd"/>
</dbReference>
<comment type="caution">
    <text evidence="15">The sequence shown here is derived from an EMBL/GenBank/DDBJ whole genome shotgun (WGS) entry which is preliminary data.</text>
</comment>
<dbReference type="EC" id="6.1.1.4" evidence="9"/>
<proteinExistence type="inferred from homology"/>
<evidence type="ECO:0000259" key="12">
    <source>
        <dbReference type="Pfam" id="PF08264"/>
    </source>
</evidence>
<protein>
    <recommendedName>
        <fullName evidence="9">Leucine--tRNA ligase</fullName>
        <ecNumber evidence="9">6.1.1.4</ecNumber>
    </recommendedName>
    <alternativeName>
        <fullName evidence="9">Leucyl-tRNA synthetase</fullName>
        <shortName evidence="9">LeuRS</shortName>
    </alternativeName>
</protein>
<sequence length="861" mass="99313">MVVDFNLREIEKKWQKFWEEKNLYKTKEIPTKKYYVLEMFPYTSGDLHMGHLKNYVIGDVVSRVKMMEGFDILHPIGWDAFGLPAENAAIKHGINPKTWTYNNIENFRKTFKMLGISYDWDKELATCDPEYYKWTQWLFLLLYRKGLAYRKNEFVNWCPNCKTVLANEQVVDGKCERCKTPVVKKQLEQWFFKITDYAERLLDDLELLKGKWPENVIKQQENWIGRSYGTKIIFKYEKDGTDIPVFTTRADTLFGVTFITVAPEHDLVKKFIEDSPYAKIIEDYVERAVQKSDVEREFGAKEKSGVFTGLYAIHPFTKERIPIWVGDYVLAHYGTGIVMGVPAHDQRDFEFAKKNNLPIKVVIRPLEGELDAHSMDRAFEDYGIMINSDKFSGLTSEEGIKAIQVELEKLGLGGKAVSYRLKDWLISRQRYWGAPIPVIHCPHCGIVPVPEEDLPVLLPENIKDFRPKGRSPLEDVEEWINTRCPVCGANAKRDPDTMDTFVDSSWYFLRYIDAKNPRAIFDPEKVNRWMPVDQYIGGVEHATKHLIYARFIQKVLYDEGLVNQKEPFASLFAQGLVHKSFNYCRHCGEVVKDEEVLDGIHVKCGNKIEVLTEMMSKSRGNIVPVAPFVEEHGADVARITILFAGPAEKDMVWSDAGVEGAKRFLIRILRFYKENGPAVKGEKVSVDPESLDGSEIYLYIRLQQTIKSVREDSSQFHFNTAIAKMMEFLNDLQDFKKKDSIVLKKACVDFALLLAPFAPHIAEELWHIMGFEDTIFAERYPDYDEKFLHFEQIEIPVQINGKVRGKVTVPKGANQEEVLKRALEVEKIRNHLGDAKIEKVIFVEDRLLNIVIKTQGGKTDG</sequence>
<evidence type="ECO:0000256" key="4">
    <source>
        <dbReference type="ARBA" id="ARBA00022741"/>
    </source>
</evidence>
<dbReference type="PANTHER" id="PTHR43740:SF2">
    <property type="entry name" value="LEUCINE--TRNA LIGASE, MITOCHONDRIAL"/>
    <property type="match status" value="1"/>
</dbReference>
<dbReference type="InterPro" id="IPR014729">
    <property type="entry name" value="Rossmann-like_a/b/a_fold"/>
</dbReference>
<dbReference type="FunFam" id="3.40.50.620:FF:000100">
    <property type="entry name" value="probable leucine--tRNA ligase, mitochondrial"/>
    <property type="match status" value="1"/>
</dbReference>
<evidence type="ECO:0000256" key="2">
    <source>
        <dbReference type="ARBA" id="ARBA00022490"/>
    </source>
</evidence>
<dbReference type="AlphaFoldDB" id="A0A7V3ZYT2"/>
<dbReference type="InterPro" id="IPR025709">
    <property type="entry name" value="Leu_tRNA-synth_edit"/>
</dbReference>
<feature type="domain" description="Leucyl-tRNA synthetase editing" evidence="14">
    <location>
        <begin position="221"/>
        <end position="407"/>
    </location>
</feature>